<proteinExistence type="predicted"/>
<keyword evidence="2" id="KW-1185">Reference proteome</keyword>
<comment type="caution">
    <text evidence="1">The sequence shown here is derived from an EMBL/GenBank/DDBJ whole genome shotgun (WGS) entry which is preliminary data.</text>
</comment>
<organism evidence="1 2">
    <name type="scientific">Tothia fuscella</name>
    <dbReference type="NCBI Taxonomy" id="1048955"/>
    <lineage>
        <taxon>Eukaryota</taxon>
        <taxon>Fungi</taxon>
        <taxon>Dikarya</taxon>
        <taxon>Ascomycota</taxon>
        <taxon>Pezizomycotina</taxon>
        <taxon>Dothideomycetes</taxon>
        <taxon>Pleosporomycetidae</taxon>
        <taxon>Venturiales</taxon>
        <taxon>Cylindrosympodiaceae</taxon>
        <taxon>Tothia</taxon>
    </lineage>
</organism>
<accession>A0A9P4NNM5</accession>
<reference evidence="1" key="1">
    <citation type="journal article" date="2020" name="Stud. Mycol.">
        <title>101 Dothideomycetes genomes: a test case for predicting lifestyles and emergence of pathogens.</title>
        <authorList>
            <person name="Haridas S."/>
            <person name="Albert R."/>
            <person name="Binder M."/>
            <person name="Bloem J."/>
            <person name="Labutti K."/>
            <person name="Salamov A."/>
            <person name="Andreopoulos B."/>
            <person name="Baker S."/>
            <person name="Barry K."/>
            <person name="Bills G."/>
            <person name="Bluhm B."/>
            <person name="Cannon C."/>
            <person name="Castanera R."/>
            <person name="Culley D."/>
            <person name="Daum C."/>
            <person name="Ezra D."/>
            <person name="Gonzalez J."/>
            <person name="Henrissat B."/>
            <person name="Kuo A."/>
            <person name="Liang C."/>
            <person name="Lipzen A."/>
            <person name="Lutzoni F."/>
            <person name="Magnuson J."/>
            <person name="Mondo S."/>
            <person name="Nolan M."/>
            <person name="Ohm R."/>
            <person name="Pangilinan J."/>
            <person name="Park H.-J."/>
            <person name="Ramirez L."/>
            <person name="Alfaro M."/>
            <person name="Sun H."/>
            <person name="Tritt A."/>
            <person name="Yoshinaga Y."/>
            <person name="Zwiers L.-H."/>
            <person name="Turgeon B."/>
            <person name="Goodwin S."/>
            <person name="Spatafora J."/>
            <person name="Crous P."/>
            <person name="Grigoriev I."/>
        </authorList>
    </citation>
    <scope>NUCLEOTIDE SEQUENCE</scope>
    <source>
        <strain evidence="1">CBS 130266</strain>
    </source>
</reference>
<dbReference type="AlphaFoldDB" id="A0A9P4NNM5"/>
<name>A0A9P4NNM5_9PEZI</name>
<evidence type="ECO:0000313" key="1">
    <source>
        <dbReference type="EMBL" id="KAF2428321.1"/>
    </source>
</evidence>
<dbReference type="EMBL" id="MU007055">
    <property type="protein sequence ID" value="KAF2428321.1"/>
    <property type="molecule type" value="Genomic_DNA"/>
</dbReference>
<sequence>MSPDPHYESAVNLPFFFFGNVYNSHRNHPHRPPLRNEWNEVKNTIMNHGSGTSVFRLIRTKTIARTAVRYIMNLKDLYEDDLLQQMIIQLPPSAEHKNIQQTLDLKRLALQQTWELNERHLDSFDSARNRYQLLSVHQRVGTFLSYMYELLLGNWSLEGMKVQLRVLVDDLNTHRWDIGHGQWYAMLPLVLSVQNP</sequence>
<dbReference type="Proteomes" id="UP000800235">
    <property type="component" value="Unassembled WGS sequence"/>
</dbReference>
<protein>
    <submittedName>
        <fullName evidence="1">Uncharacterized protein</fullName>
    </submittedName>
</protein>
<gene>
    <name evidence="1" type="ORF">EJ08DRAFT_326451</name>
</gene>
<evidence type="ECO:0000313" key="2">
    <source>
        <dbReference type="Proteomes" id="UP000800235"/>
    </source>
</evidence>